<gene>
    <name evidence="1" type="ORF">HF568_11135</name>
</gene>
<protein>
    <submittedName>
        <fullName evidence="1">Type II toxin-antitoxin system HicA family toxin</fullName>
    </submittedName>
</protein>
<reference evidence="1" key="1">
    <citation type="journal article" date="2021" name="ISME J.">
        <title>Genomic evolution of the class Acidithiobacillia: deep-branching Proteobacteria living in extreme acidic conditions.</title>
        <authorList>
            <person name="Moya-Beltran A."/>
            <person name="Beard S."/>
            <person name="Rojas-Villalobos C."/>
            <person name="Issotta F."/>
            <person name="Gallardo Y."/>
            <person name="Ulloa R."/>
            <person name="Giaveno A."/>
            <person name="Degli Esposti M."/>
            <person name="Johnson D.B."/>
            <person name="Quatrini R."/>
        </authorList>
    </citation>
    <scope>NUCLEOTIDE SEQUENCE</scope>
    <source>
        <strain evidence="1">DSM 583</strain>
    </source>
</reference>
<dbReference type="AlphaFoldDB" id="A0A8X8GCG8"/>
<dbReference type="Pfam" id="PF07927">
    <property type="entry name" value="HicA_toxin"/>
    <property type="match status" value="1"/>
</dbReference>
<organism evidence="1 2">
    <name type="scientific">Acidithiobacillus ferridurans</name>
    <dbReference type="NCBI Taxonomy" id="1232575"/>
    <lineage>
        <taxon>Bacteria</taxon>
        <taxon>Pseudomonadati</taxon>
        <taxon>Pseudomonadota</taxon>
        <taxon>Acidithiobacillia</taxon>
        <taxon>Acidithiobacillales</taxon>
        <taxon>Acidithiobacillaceae</taxon>
        <taxon>Acidithiobacillus</taxon>
    </lineage>
</organism>
<name>A0A8X8GCG8_ACIFI</name>
<comment type="caution">
    <text evidence="1">The sequence shown here is derived from an EMBL/GenBank/DDBJ whole genome shotgun (WGS) entry which is preliminary data.</text>
</comment>
<evidence type="ECO:0000313" key="1">
    <source>
        <dbReference type="EMBL" id="MBU2723739.1"/>
    </source>
</evidence>
<evidence type="ECO:0000313" key="2">
    <source>
        <dbReference type="Proteomes" id="UP000887300"/>
    </source>
</evidence>
<accession>A0A8X8GCG8</accession>
<dbReference type="InterPro" id="IPR012933">
    <property type="entry name" value="HicA_mRNA_interferase"/>
</dbReference>
<proteinExistence type="predicted"/>
<sequence length="86" mass="9969">MTRQDKLKDRFCATPQPKDFAWDELVRLLGSLDFHLDHAGGGSHCRFVCQSDPSVVIWTCRPHPTPILKGYQMREIRKFLEEKGLL</sequence>
<dbReference type="RefSeq" id="WP_126604200.1">
    <property type="nucleotide sequence ID" value="NZ_AP018795.1"/>
</dbReference>
<dbReference type="GO" id="GO:0003729">
    <property type="term" value="F:mRNA binding"/>
    <property type="evidence" value="ECO:0007669"/>
    <property type="project" value="InterPro"/>
</dbReference>
<dbReference type="Proteomes" id="UP000887300">
    <property type="component" value="Unassembled WGS sequence"/>
</dbReference>
<dbReference type="EMBL" id="JABBHS010000330">
    <property type="protein sequence ID" value="MBU2723739.1"/>
    <property type="molecule type" value="Genomic_DNA"/>
</dbReference>